<sequence length="95" mass="11188">MFSSRWKNNCDVRGEMVITSGRRFNCHTERAVERPSQGRRKAVGGLSKDHMWPVVGCNKELGYYMRDLWDDGRDQCRLSHMHYIDRLAFSFSNTE</sequence>
<accession>A0A0K0DEH4</accession>
<protein>
    <submittedName>
        <fullName evidence="2">DUF4283 domain-containing protein</fullName>
    </submittedName>
</protein>
<dbReference type="AlphaFoldDB" id="A0A0K0DEH4"/>
<name>A0A0K0DEH4_ANGCA</name>
<dbReference type="WBParaSite" id="ACAC_0000925601-mRNA-1">
    <property type="protein sequence ID" value="ACAC_0000925601-mRNA-1"/>
    <property type="gene ID" value="ACAC_0000925601"/>
</dbReference>
<evidence type="ECO:0000313" key="1">
    <source>
        <dbReference type="Proteomes" id="UP000035642"/>
    </source>
</evidence>
<organism evidence="1 2">
    <name type="scientific">Angiostrongylus cantonensis</name>
    <name type="common">Rat lungworm</name>
    <dbReference type="NCBI Taxonomy" id="6313"/>
    <lineage>
        <taxon>Eukaryota</taxon>
        <taxon>Metazoa</taxon>
        <taxon>Ecdysozoa</taxon>
        <taxon>Nematoda</taxon>
        <taxon>Chromadorea</taxon>
        <taxon>Rhabditida</taxon>
        <taxon>Rhabditina</taxon>
        <taxon>Rhabditomorpha</taxon>
        <taxon>Strongyloidea</taxon>
        <taxon>Metastrongylidae</taxon>
        <taxon>Angiostrongylus</taxon>
    </lineage>
</organism>
<dbReference type="Proteomes" id="UP000035642">
    <property type="component" value="Unassembled WGS sequence"/>
</dbReference>
<reference evidence="1" key="1">
    <citation type="submission" date="2012-09" db="EMBL/GenBank/DDBJ databases">
        <authorList>
            <person name="Martin A.A."/>
        </authorList>
    </citation>
    <scope>NUCLEOTIDE SEQUENCE</scope>
</reference>
<reference evidence="2" key="2">
    <citation type="submission" date="2017-02" db="UniProtKB">
        <authorList>
            <consortium name="WormBaseParasite"/>
        </authorList>
    </citation>
    <scope>IDENTIFICATION</scope>
</reference>
<proteinExistence type="predicted"/>
<keyword evidence="1" id="KW-1185">Reference proteome</keyword>
<evidence type="ECO:0000313" key="2">
    <source>
        <dbReference type="WBParaSite" id="ACAC_0000925601-mRNA-1"/>
    </source>
</evidence>